<feature type="compositionally biased region" description="Polar residues" evidence="1">
    <location>
        <begin position="25"/>
        <end position="39"/>
    </location>
</feature>
<feature type="compositionally biased region" description="Polar residues" evidence="1">
    <location>
        <begin position="324"/>
        <end position="333"/>
    </location>
</feature>
<feature type="compositionally biased region" description="Polar residues" evidence="1">
    <location>
        <begin position="201"/>
        <end position="212"/>
    </location>
</feature>
<feature type="compositionally biased region" description="Basic and acidic residues" evidence="1">
    <location>
        <begin position="145"/>
        <end position="154"/>
    </location>
</feature>
<feature type="compositionally biased region" description="Basic and acidic residues" evidence="1">
    <location>
        <begin position="229"/>
        <end position="255"/>
    </location>
</feature>
<evidence type="ECO:0000313" key="2">
    <source>
        <dbReference type="EMBL" id="KAK9844595.1"/>
    </source>
</evidence>
<dbReference type="AlphaFoldDB" id="A0AAW1SFJ1"/>
<reference evidence="2 3" key="1">
    <citation type="journal article" date="2024" name="Nat. Commun.">
        <title>Phylogenomics reveals the evolutionary origins of lichenization in chlorophyte algae.</title>
        <authorList>
            <person name="Puginier C."/>
            <person name="Libourel C."/>
            <person name="Otte J."/>
            <person name="Skaloud P."/>
            <person name="Haon M."/>
            <person name="Grisel S."/>
            <person name="Petersen M."/>
            <person name="Berrin J.G."/>
            <person name="Delaux P.M."/>
            <person name="Dal Grande F."/>
            <person name="Keller J."/>
        </authorList>
    </citation>
    <scope>NUCLEOTIDE SEQUENCE [LARGE SCALE GENOMIC DNA]</scope>
    <source>
        <strain evidence="2 3">SAG 2145</strain>
    </source>
</reference>
<feature type="compositionally biased region" description="Basic and acidic residues" evidence="1">
    <location>
        <begin position="309"/>
        <end position="322"/>
    </location>
</feature>
<dbReference type="Proteomes" id="UP001438707">
    <property type="component" value="Unassembled WGS sequence"/>
</dbReference>
<feature type="region of interest" description="Disordered" evidence="1">
    <location>
        <begin position="894"/>
        <end position="913"/>
    </location>
</feature>
<proteinExistence type="predicted"/>
<sequence length="989" mass="103393">MQSQLLDSAKDLTSRARPQDAGDRTVTSTTDGPENQQRPASLERQDSAHYERQPAAWPERRDSAQELQAATEGEAAAAGITSPDTLGDRWDSDTDLALASLRPAQDGPPGNAPTTPASQETADRQAFDSPLHWYGASQQRISISDAHDTSRHLDSPTSNASTHQHPHPSSRGVPAISQGQHAGRSRESVLAADSLSAATLMESSHLQSSPSDSARVVQRRLSRLSPTDSARDLATESPDRDSLHEAARRPSHDSAQDLSTQRAESGRRGMETHSMATDAAPGVELQRPHQHNTPGLARISMTDSVQEMESLRQDQHAHRDTGQDGASPSSSGLNAPAAQHARAQFFSHLAAGDSAKELHIPAVTAAQGGRPVGSSHASPDRQLDAVQLASGATPCEPEAAPSQGAAAGGLSHARGAALASELSPIALSASSGELEGQPMRDAPVPAVQHGVIDQQGLLAACDQNAAGLISRSDSASSTAARSSLQSHGPSPAGPQLLQSLGQAVQNEFSPEDDVTSAHPLPTRSQEPSGCLEQARSAVLDSLAYKPCTSNANTEPAADAPCRSADNSSVSITEAPGLPSPCLEAARRLIPCTEGLQSSAAPLPIACSNTLISASLEQARHSVMMDLGSLPVPMPLPPPTFDWQSDPPPSLEKARAALRAPFALPISPPAEAVPLPMNDQPDHCRGKMPLHPAPLKSPFAAPPPLRHSHPLGAQAGIHAPTLIDPQTAHWQQLPSPPPTHTPQQPEGLIQWHLSGIASNTPSEVQPTSPLSPIPRWGSDVSSLTSFSGVPPWPQPHSSGTAQDHPSSGPSSGWVQGGCAVGDSAAGPSSRPDGGWGQGGSAAEAAPAGSSSGWVQEASERCSSPAGPDKGWMQAPWGSGAVCPAPTCDGIRYGPADASSSHASPSEELSNPSYREWVPESTTLQEARRLMSWEVEVPPYQHEQTDHGGDPGPSRWHAARRPFDASKATAAAMMSEVLHRQDSAQDLHLLE</sequence>
<feature type="compositionally biased region" description="Polar residues" evidence="1">
    <location>
        <begin position="794"/>
        <end position="812"/>
    </location>
</feature>
<organism evidence="2 3">
    <name type="scientific">Apatococcus lobatus</name>
    <dbReference type="NCBI Taxonomy" id="904363"/>
    <lineage>
        <taxon>Eukaryota</taxon>
        <taxon>Viridiplantae</taxon>
        <taxon>Chlorophyta</taxon>
        <taxon>core chlorophytes</taxon>
        <taxon>Trebouxiophyceae</taxon>
        <taxon>Chlorellales</taxon>
        <taxon>Chlorellaceae</taxon>
        <taxon>Apatococcus</taxon>
    </lineage>
</organism>
<feature type="compositionally biased region" description="Low complexity" evidence="1">
    <location>
        <begin position="894"/>
        <end position="908"/>
    </location>
</feature>
<protein>
    <submittedName>
        <fullName evidence="2">Uncharacterized protein</fullName>
    </submittedName>
</protein>
<keyword evidence="3" id="KW-1185">Reference proteome</keyword>
<name>A0AAW1SFJ1_9CHLO</name>
<evidence type="ECO:0000256" key="1">
    <source>
        <dbReference type="SAM" id="MobiDB-lite"/>
    </source>
</evidence>
<feature type="compositionally biased region" description="Low complexity" evidence="1">
    <location>
        <begin position="839"/>
        <end position="851"/>
    </location>
</feature>
<gene>
    <name evidence="2" type="ORF">WJX74_004403</name>
</gene>
<feature type="compositionally biased region" description="Polar residues" evidence="1">
    <location>
        <begin position="496"/>
        <end position="508"/>
    </location>
</feature>
<feature type="region of interest" description="Disordered" evidence="1">
    <location>
        <begin position="780"/>
        <end position="871"/>
    </location>
</feature>
<feature type="region of interest" description="Disordered" evidence="1">
    <location>
        <begin position="1"/>
        <end position="339"/>
    </location>
</feature>
<feature type="compositionally biased region" description="Basic and acidic residues" evidence="1">
    <location>
        <begin position="8"/>
        <end position="23"/>
    </location>
</feature>
<feature type="region of interest" description="Disordered" evidence="1">
    <location>
        <begin position="472"/>
        <end position="530"/>
    </location>
</feature>
<dbReference type="EMBL" id="JALJOS010000001">
    <property type="protein sequence ID" value="KAK9844595.1"/>
    <property type="molecule type" value="Genomic_DNA"/>
</dbReference>
<comment type="caution">
    <text evidence="2">The sequence shown here is derived from an EMBL/GenBank/DDBJ whole genome shotgun (WGS) entry which is preliminary data.</text>
</comment>
<accession>A0AAW1SFJ1</accession>
<evidence type="ECO:0000313" key="3">
    <source>
        <dbReference type="Proteomes" id="UP001438707"/>
    </source>
</evidence>
<feature type="compositionally biased region" description="Low complexity" evidence="1">
    <location>
        <begin position="65"/>
        <end position="79"/>
    </location>
</feature>
<feature type="compositionally biased region" description="Low complexity" evidence="1">
    <location>
        <begin position="472"/>
        <end position="483"/>
    </location>
</feature>
<feature type="compositionally biased region" description="Basic and acidic residues" evidence="1">
    <location>
        <begin position="41"/>
        <end position="64"/>
    </location>
</feature>